<dbReference type="PROSITE" id="PS00600">
    <property type="entry name" value="AA_TRANSFER_CLASS_3"/>
    <property type="match status" value="1"/>
</dbReference>
<gene>
    <name evidence="2" type="ORF">B1A_17216</name>
</gene>
<dbReference type="GO" id="GO:0008483">
    <property type="term" value="F:transaminase activity"/>
    <property type="evidence" value="ECO:0007669"/>
    <property type="project" value="UniProtKB-KW"/>
</dbReference>
<dbReference type="PANTHER" id="PTHR43094">
    <property type="entry name" value="AMINOTRANSFERASE"/>
    <property type="match status" value="1"/>
</dbReference>
<reference evidence="2" key="2">
    <citation type="journal article" date="2014" name="ISME J.">
        <title>Microbial stratification in low pH oxic and suboxic macroscopic growths along an acid mine drainage.</title>
        <authorList>
            <person name="Mendez-Garcia C."/>
            <person name="Mesa V."/>
            <person name="Sprenger R.R."/>
            <person name="Richter M."/>
            <person name="Diez M.S."/>
            <person name="Solano J."/>
            <person name="Bargiela R."/>
            <person name="Golyshina O.V."/>
            <person name="Manteca A."/>
            <person name="Ramos J.L."/>
            <person name="Gallego J.R."/>
            <person name="Llorente I."/>
            <person name="Martins Dos Santos V.A."/>
            <person name="Jensen O.N."/>
            <person name="Pelaez A.I."/>
            <person name="Sanchez J."/>
            <person name="Ferrer M."/>
        </authorList>
    </citation>
    <scope>NUCLEOTIDE SEQUENCE</scope>
</reference>
<proteinExistence type="inferred from homology"/>
<keyword evidence="2" id="KW-0032">Aminotransferase</keyword>
<dbReference type="SUPFAM" id="SSF53383">
    <property type="entry name" value="PLP-dependent transferases"/>
    <property type="match status" value="1"/>
</dbReference>
<feature type="non-terminal residue" evidence="2">
    <location>
        <position position="1"/>
    </location>
</feature>
<dbReference type="GO" id="GO:0042286">
    <property type="term" value="F:glutamate-1-semialdehyde 2,1-aminomutase activity"/>
    <property type="evidence" value="ECO:0007669"/>
    <property type="project" value="UniProtKB-EC"/>
</dbReference>
<reference evidence="2" key="1">
    <citation type="submission" date="2013-08" db="EMBL/GenBank/DDBJ databases">
        <authorList>
            <person name="Mendez C."/>
            <person name="Richter M."/>
            <person name="Ferrer M."/>
            <person name="Sanchez J."/>
        </authorList>
    </citation>
    <scope>NUCLEOTIDE SEQUENCE</scope>
</reference>
<comment type="caution">
    <text evidence="2">The sequence shown here is derived from an EMBL/GenBank/DDBJ whole genome shotgun (WGS) entry which is preliminary data.</text>
</comment>
<dbReference type="Pfam" id="PF00202">
    <property type="entry name" value="Aminotran_3"/>
    <property type="match status" value="1"/>
</dbReference>
<evidence type="ECO:0000313" key="2">
    <source>
        <dbReference type="EMBL" id="EQD38498.1"/>
    </source>
</evidence>
<dbReference type="EC" id="5.4.3.8" evidence="2"/>
<dbReference type="InterPro" id="IPR015421">
    <property type="entry name" value="PyrdxlP-dep_Trfase_major"/>
</dbReference>
<dbReference type="InterPro" id="IPR049704">
    <property type="entry name" value="Aminotrans_3_PPA_site"/>
</dbReference>
<dbReference type="GO" id="GO:0030170">
    <property type="term" value="F:pyridoxal phosphate binding"/>
    <property type="evidence" value="ECO:0007669"/>
    <property type="project" value="InterPro"/>
</dbReference>
<sequence>LRIPNTDFYRASVHGDDVDAFGLWAADAIEEVILREGPDTVAAVYIEPVQNSGGCYVAPRGYFKRVREICDKYEVLLVSDEVICAFGRIGVYFGSDLYGYQPDIITFAKGVTSGYSPLGGMIVSDRLVEPFMKGTTSFLHGITFAGHPVS</sequence>
<feature type="non-terminal residue" evidence="2">
    <location>
        <position position="150"/>
    </location>
</feature>
<protein>
    <submittedName>
        <fullName evidence="2">Aminotransferase class-III</fullName>
        <ecNumber evidence="2">5.4.3.8</ecNumber>
    </submittedName>
</protein>
<name>T0YZQ1_9ZZZZ</name>
<comment type="similarity">
    <text evidence="1">Belongs to the class-III pyridoxal-phosphate-dependent aminotransferase family.</text>
</comment>
<dbReference type="AlphaFoldDB" id="T0YZQ1"/>
<dbReference type="PANTHER" id="PTHR43094:SF1">
    <property type="entry name" value="AMINOTRANSFERASE CLASS-III"/>
    <property type="match status" value="1"/>
</dbReference>
<keyword evidence="2" id="KW-0808">Transferase</keyword>
<dbReference type="InterPro" id="IPR015424">
    <property type="entry name" value="PyrdxlP-dep_Trfase"/>
</dbReference>
<dbReference type="EMBL" id="AUZX01012654">
    <property type="protein sequence ID" value="EQD38498.1"/>
    <property type="molecule type" value="Genomic_DNA"/>
</dbReference>
<organism evidence="2">
    <name type="scientific">mine drainage metagenome</name>
    <dbReference type="NCBI Taxonomy" id="410659"/>
    <lineage>
        <taxon>unclassified sequences</taxon>
        <taxon>metagenomes</taxon>
        <taxon>ecological metagenomes</taxon>
    </lineage>
</organism>
<accession>T0YZQ1</accession>
<evidence type="ECO:0000256" key="1">
    <source>
        <dbReference type="ARBA" id="ARBA00008954"/>
    </source>
</evidence>
<dbReference type="Gene3D" id="3.40.640.10">
    <property type="entry name" value="Type I PLP-dependent aspartate aminotransferase-like (Major domain)"/>
    <property type="match status" value="1"/>
</dbReference>
<keyword evidence="2" id="KW-0413">Isomerase</keyword>
<dbReference type="InterPro" id="IPR005814">
    <property type="entry name" value="Aminotrans_3"/>
</dbReference>